<dbReference type="SUPFAM" id="SSF53448">
    <property type="entry name" value="Nucleotide-diphospho-sugar transferases"/>
    <property type="match status" value="1"/>
</dbReference>
<sequence length="273" mass="30589">MGLHGAGLLAVFKARAMKAVILAGGFGSRISEETTIKPKPLVEIGEKPIIWHIMKTYAHHGINEFIVCAGYKGYMLKEYFANLFVHHNDITIDLKTGRIEHHYADEVDWKVTVVDTGRDTMTGGRLRRVARYLDPDEPFCLTYGDGLGDIDLTAEIAFHRSHGLDATMCAVVPPGRFGVANIEGGRVTAFVEKPAVSNQRINGGFFVLNPSVLDLIDGDATVWEREPLERLCQTGQLAAYEHDGFWQPMDTLREKMQFEDLWNSGRAPWKVWT</sequence>
<dbReference type="PANTHER" id="PTHR47183">
    <property type="entry name" value="GLUCOSE-1-PHOSPHATE CYTIDYLYLTRANSFERASE-RELATED"/>
    <property type="match status" value="1"/>
</dbReference>
<dbReference type="Pfam" id="PF00483">
    <property type="entry name" value="NTP_transferase"/>
    <property type="match status" value="1"/>
</dbReference>
<keyword evidence="2" id="KW-0808">Transferase</keyword>
<proteinExistence type="predicted"/>
<accession>A0ABV0CYT6</accession>
<reference evidence="2 3" key="1">
    <citation type="submission" date="2024-05" db="EMBL/GenBank/DDBJ databases">
        <authorList>
            <person name="Park S."/>
        </authorList>
    </citation>
    <scope>NUCLEOTIDE SEQUENCE [LARGE SCALE GENOMIC DNA]</scope>
    <source>
        <strain evidence="2 3">DGU5</strain>
    </source>
</reference>
<dbReference type="RefSeq" id="WP_346785336.1">
    <property type="nucleotide sequence ID" value="NZ_JBDLBR010000004.1"/>
</dbReference>
<feature type="domain" description="Nucleotidyl transferase" evidence="1">
    <location>
        <begin position="18"/>
        <end position="219"/>
    </location>
</feature>
<evidence type="ECO:0000259" key="1">
    <source>
        <dbReference type="Pfam" id="PF00483"/>
    </source>
</evidence>
<dbReference type="GO" id="GO:0047343">
    <property type="term" value="F:glucose-1-phosphate cytidylyltransferase activity"/>
    <property type="evidence" value="ECO:0007669"/>
    <property type="project" value="UniProtKB-EC"/>
</dbReference>
<organism evidence="2 3">
    <name type="scientific">Aurantiacibacter flavus</name>
    <dbReference type="NCBI Taxonomy" id="3145232"/>
    <lineage>
        <taxon>Bacteria</taxon>
        <taxon>Pseudomonadati</taxon>
        <taxon>Pseudomonadota</taxon>
        <taxon>Alphaproteobacteria</taxon>
        <taxon>Sphingomonadales</taxon>
        <taxon>Erythrobacteraceae</taxon>
        <taxon>Aurantiacibacter</taxon>
    </lineage>
</organism>
<dbReference type="EMBL" id="JBDLBR010000004">
    <property type="protein sequence ID" value="MEN7537876.1"/>
    <property type="molecule type" value="Genomic_DNA"/>
</dbReference>
<keyword evidence="2" id="KW-0548">Nucleotidyltransferase</keyword>
<gene>
    <name evidence="2" type="primary">rfbF</name>
    <name evidence="2" type="ORF">ABDJ38_11905</name>
</gene>
<dbReference type="Gene3D" id="3.90.550.10">
    <property type="entry name" value="Spore Coat Polysaccharide Biosynthesis Protein SpsA, Chain A"/>
    <property type="match status" value="1"/>
</dbReference>
<evidence type="ECO:0000313" key="3">
    <source>
        <dbReference type="Proteomes" id="UP001484535"/>
    </source>
</evidence>
<protein>
    <submittedName>
        <fullName evidence="2">Glucose-1-phosphate cytidylyltransferase</fullName>
        <ecNumber evidence="2">2.7.7.33</ecNumber>
    </submittedName>
</protein>
<dbReference type="InterPro" id="IPR046981">
    <property type="entry name" value="G1P_cyt_trans"/>
</dbReference>
<dbReference type="EC" id="2.7.7.33" evidence="2"/>
<keyword evidence="3" id="KW-1185">Reference proteome</keyword>
<name>A0ABV0CYT6_9SPHN</name>
<dbReference type="NCBIfam" id="TIGR02623">
    <property type="entry name" value="G1P_cyt_trans"/>
    <property type="match status" value="1"/>
</dbReference>
<dbReference type="CDD" id="cd02524">
    <property type="entry name" value="G1P_cytidylyltransferase"/>
    <property type="match status" value="1"/>
</dbReference>
<dbReference type="InterPro" id="IPR029044">
    <property type="entry name" value="Nucleotide-diphossugar_trans"/>
</dbReference>
<evidence type="ECO:0000313" key="2">
    <source>
        <dbReference type="EMBL" id="MEN7537876.1"/>
    </source>
</evidence>
<dbReference type="PANTHER" id="PTHR47183:SF1">
    <property type="entry name" value="GLUCOSE-1-PHOSPHATE CYTIDYLYLTRANSFERASE"/>
    <property type="match status" value="1"/>
</dbReference>
<dbReference type="Proteomes" id="UP001484535">
    <property type="component" value="Unassembled WGS sequence"/>
</dbReference>
<dbReference type="InterPro" id="IPR005835">
    <property type="entry name" value="NTP_transferase_dom"/>
</dbReference>
<dbReference type="InterPro" id="IPR013446">
    <property type="entry name" value="G1P_cyt_trans-like"/>
</dbReference>
<comment type="caution">
    <text evidence="2">The sequence shown here is derived from an EMBL/GenBank/DDBJ whole genome shotgun (WGS) entry which is preliminary data.</text>
</comment>